<sequence length="90" mass="10647">MGYHPCRASHLPFITGSCVKNRFVNEILIERKFGHGWRQIFKLALDEIDSIKRDCREEALFGEVMVYIQIRDAPLELNYRIISRRGSWHV</sequence>
<evidence type="ECO:0000313" key="2">
    <source>
        <dbReference type="Proteomes" id="UP000887013"/>
    </source>
</evidence>
<dbReference type="PROSITE" id="PS51257">
    <property type="entry name" value="PROKAR_LIPOPROTEIN"/>
    <property type="match status" value="1"/>
</dbReference>
<reference evidence="1" key="1">
    <citation type="submission" date="2020-08" db="EMBL/GenBank/DDBJ databases">
        <title>Multicomponent nature underlies the extraordinary mechanical properties of spider dragline silk.</title>
        <authorList>
            <person name="Kono N."/>
            <person name="Nakamura H."/>
            <person name="Mori M."/>
            <person name="Yoshida Y."/>
            <person name="Ohtoshi R."/>
            <person name="Malay A.D."/>
            <person name="Moran D.A.P."/>
            <person name="Tomita M."/>
            <person name="Numata K."/>
            <person name="Arakawa K."/>
        </authorList>
    </citation>
    <scope>NUCLEOTIDE SEQUENCE</scope>
</reference>
<dbReference type="Proteomes" id="UP000887013">
    <property type="component" value="Unassembled WGS sequence"/>
</dbReference>
<dbReference type="EMBL" id="BMAW01097696">
    <property type="protein sequence ID" value="GFS81059.1"/>
    <property type="molecule type" value="Genomic_DNA"/>
</dbReference>
<gene>
    <name evidence="1" type="ORF">NPIL_36161</name>
</gene>
<proteinExistence type="predicted"/>
<comment type="caution">
    <text evidence="1">The sequence shown here is derived from an EMBL/GenBank/DDBJ whole genome shotgun (WGS) entry which is preliminary data.</text>
</comment>
<name>A0A8X6MWB4_NEPPI</name>
<keyword evidence="2" id="KW-1185">Reference proteome</keyword>
<accession>A0A8X6MWB4</accession>
<evidence type="ECO:0000313" key="1">
    <source>
        <dbReference type="EMBL" id="GFS81059.1"/>
    </source>
</evidence>
<dbReference type="AlphaFoldDB" id="A0A8X6MWB4"/>
<organism evidence="1 2">
    <name type="scientific">Nephila pilipes</name>
    <name type="common">Giant wood spider</name>
    <name type="synonym">Nephila maculata</name>
    <dbReference type="NCBI Taxonomy" id="299642"/>
    <lineage>
        <taxon>Eukaryota</taxon>
        <taxon>Metazoa</taxon>
        <taxon>Ecdysozoa</taxon>
        <taxon>Arthropoda</taxon>
        <taxon>Chelicerata</taxon>
        <taxon>Arachnida</taxon>
        <taxon>Araneae</taxon>
        <taxon>Araneomorphae</taxon>
        <taxon>Entelegynae</taxon>
        <taxon>Araneoidea</taxon>
        <taxon>Nephilidae</taxon>
        <taxon>Nephila</taxon>
    </lineage>
</organism>
<protein>
    <submittedName>
        <fullName evidence="1">Uncharacterized protein</fullName>
    </submittedName>
</protein>